<feature type="compositionally biased region" description="Basic and acidic residues" evidence="1">
    <location>
        <begin position="661"/>
        <end position="673"/>
    </location>
</feature>
<dbReference type="OrthoDB" id="207081at2759"/>
<dbReference type="GO" id="GO:0005829">
    <property type="term" value="C:cytosol"/>
    <property type="evidence" value="ECO:0007669"/>
    <property type="project" value="TreeGrafter"/>
</dbReference>
<keyword evidence="3" id="KW-1185">Reference proteome</keyword>
<evidence type="ECO:0000313" key="3">
    <source>
        <dbReference type="Proteomes" id="UP000235965"/>
    </source>
</evidence>
<dbReference type="PRINTS" id="PR00449">
    <property type="entry name" value="RASTRNSFRMNG"/>
</dbReference>
<feature type="compositionally biased region" description="Low complexity" evidence="1">
    <location>
        <begin position="283"/>
        <end position="300"/>
    </location>
</feature>
<dbReference type="Proteomes" id="UP000235965">
    <property type="component" value="Unassembled WGS sequence"/>
</dbReference>
<dbReference type="PANTHER" id="PTHR14932:SF1">
    <property type="entry name" value="RAB-LIKE PROTEIN 6"/>
    <property type="match status" value="1"/>
</dbReference>
<feature type="compositionally biased region" description="Polar residues" evidence="1">
    <location>
        <begin position="622"/>
        <end position="632"/>
    </location>
</feature>
<dbReference type="GO" id="GO:0005634">
    <property type="term" value="C:nucleus"/>
    <property type="evidence" value="ECO:0007669"/>
    <property type="project" value="TreeGrafter"/>
</dbReference>
<evidence type="ECO:0000313" key="2">
    <source>
        <dbReference type="EMBL" id="PNF39409.1"/>
    </source>
</evidence>
<feature type="region of interest" description="Disordered" evidence="1">
    <location>
        <begin position="475"/>
        <end position="499"/>
    </location>
</feature>
<dbReference type="InterPro" id="IPR027417">
    <property type="entry name" value="P-loop_NTPase"/>
</dbReference>
<feature type="region of interest" description="Disordered" evidence="1">
    <location>
        <begin position="278"/>
        <end position="427"/>
    </location>
</feature>
<sequence>MFSAIKRLAGKAEGVNNVARPGHQSMSHSLQRKFAKGVQYNMKIIIKGDRNVGKTCLFHRLQGQKFVEEYIPTEEIQVASIQWSYKATDDVVKVEVWDVVDRGKKKKRFDGLKLENSQFEVTEEPALDAEFLDVYKGTNGVIIMMDITKSWTFDYVQRELPKVPPHIPVLVLANHCDMAHHRTVTSDHVTYFIESQERPPRSAQVRYAESSMRNGFGLKLLHKFFNLPFLQLQRETLLGQLDTNEHEIQLTTQELDLYQESDDADYNKFLDNLVNKRRQAADVNSSATSSVVPASTSTSAQAFGPTSHISHQLSAQSSQTGNKNNLSPNVRRSSSLPGPIGAGNPIAGSHPTLMPKVVSIQDTSEQNKLPQPSSNVSSTAVSCSQSHNSVQQQQMMPSQSVESLSSSGKPDGSSAVGSKSSGFMSKIFGKPKDIQEGFQQRRRQSLASVSIPQPITSVEEFVPDEGVLDRSFLEDMNFQERGTPQRLEIESDSDTETENPLVAGFQDDLDPEDNLPNTVSSQHAVDMLKKGDSLSSLENEIIIENTKTAKIEEFNLNGEVAEITADVLDNWLSTDSKWRRSPEGGEDSNHSSSVVREDEEEEDISGSLASSSVHLELLEPRQLQQCSGSTSPVIPRDKKKSKHKEKNEEKSTKKYKKKCSKEKDYSKSQNDEKKKKKKSSHKVREDEQEHDELEEFLNGPGMAPVDTAYETI</sequence>
<evidence type="ECO:0000256" key="1">
    <source>
        <dbReference type="SAM" id="MobiDB-lite"/>
    </source>
</evidence>
<dbReference type="InterPro" id="IPR040385">
    <property type="entry name" value="RABL6"/>
</dbReference>
<name>A0A2J7REZ7_9NEOP</name>
<comment type="caution">
    <text evidence="2">The sequence shown here is derived from an EMBL/GenBank/DDBJ whole genome shotgun (WGS) entry which is preliminary data.</text>
</comment>
<feature type="compositionally biased region" description="Basic and acidic residues" evidence="1">
    <location>
        <begin position="576"/>
        <end position="589"/>
    </location>
</feature>
<accession>A0A2J7REZ7</accession>
<dbReference type="Pfam" id="PF08477">
    <property type="entry name" value="Roc"/>
    <property type="match status" value="1"/>
</dbReference>
<dbReference type="Gene3D" id="3.40.50.300">
    <property type="entry name" value="P-loop containing nucleotide triphosphate hydrolases"/>
    <property type="match status" value="1"/>
</dbReference>
<organism evidence="2 3">
    <name type="scientific">Cryptotermes secundus</name>
    <dbReference type="NCBI Taxonomy" id="105785"/>
    <lineage>
        <taxon>Eukaryota</taxon>
        <taxon>Metazoa</taxon>
        <taxon>Ecdysozoa</taxon>
        <taxon>Arthropoda</taxon>
        <taxon>Hexapoda</taxon>
        <taxon>Insecta</taxon>
        <taxon>Pterygota</taxon>
        <taxon>Neoptera</taxon>
        <taxon>Polyneoptera</taxon>
        <taxon>Dictyoptera</taxon>
        <taxon>Blattodea</taxon>
        <taxon>Blattoidea</taxon>
        <taxon>Termitoidae</taxon>
        <taxon>Kalotermitidae</taxon>
        <taxon>Cryptotermitinae</taxon>
        <taxon>Cryptotermes</taxon>
    </lineage>
</organism>
<proteinExistence type="predicted"/>
<protein>
    <recommendedName>
        <fullName evidence="4">Rab-like protein 6</fullName>
    </recommendedName>
</protein>
<feature type="compositionally biased region" description="Low complexity" evidence="1">
    <location>
        <begin position="337"/>
        <end position="348"/>
    </location>
</feature>
<dbReference type="SMART" id="SM00175">
    <property type="entry name" value="RAB"/>
    <property type="match status" value="1"/>
</dbReference>
<dbReference type="EMBL" id="NEVH01004419">
    <property type="protein sequence ID" value="PNF39409.1"/>
    <property type="molecule type" value="Genomic_DNA"/>
</dbReference>
<dbReference type="GO" id="GO:0005525">
    <property type="term" value="F:GTP binding"/>
    <property type="evidence" value="ECO:0007669"/>
    <property type="project" value="InterPro"/>
</dbReference>
<feature type="region of interest" description="Disordered" evidence="1">
    <location>
        <begin position="575"/>
        <end position="712"/>
    </location>
</feature>
<dbReference type="PANTHER" id="PTHR14932">
    <property type="entry name" value="RAS GTPASE-RELATED"/>
    <property type="match status" value="1"/>
</dbReference>
<evidence type="ECO:0008006" key="4">
    <source>
        <dbReference type="Google" id="ProtNLM"/>
    </source>
</evidence>
<dbReference type="InParanoid" id="A0A2J7REZ7"/>
<dbReference type="PROSITE" id="PS51419">
    <property type="entry name" value="RAB"/>
    <property type="match status" value="1"/>
</dbReference>
<feature type="compositionally biased region" description="Polar residues" evidence="1">
    <location>
        <begin position="307"/>
        <end position="336"/>
    </location>
</feature>
<feature type="compositionally biased region" description="Low complexity" evidence="1">
    <location>
        <begin position="373"/>
        <end position="414"/>
    </location>
</feature>
<feature type="compositionally biased region" description="Polar residues" evidence="1">
    <location>
        <begin position="360"/>
        <end position="372"/>
    </location>
</feature>
<gene>
    <name evidence="2" type="ORF">B7P43_G13010</name>
</gene>
<dbReference type="STRING" id="105785.A0A2J7REZ7"/>
<reference evidence="2 3" key="1">
    <citation type="submission" date="2017-12" db="EMBL/GenBank/DDBJ databases">
        <title>Hemimetabolous genomes reveal molecular basis of termite eusociality.</title>
        <authorList>
            <person name="Harrison M.C."/>
            <person name="Jongepier E."/>
            <person name="Robertson H.M."/>
            <person name="Arning N."/>
            <person name="Bitard-Feildel T."/>
            <person name="Chao H."/>
            <person name="Childers C.P."/>
            <person name="Dinh H."/>
            <person name="Doddapaneni H."/>
            <person name="Dugan S."/>
            <person name="Gowin J."/>
            <person name="Greiner C."/>
            <person name="Han Y."/>
            <person name="Hu H."/>
            <person name="Hughes D.S.T."/>
            <person name="Huylmans A.-K."/>
            <person name="Kemena C."/>
            <person name="Kremer L.P.M."/>
            <person name="Lee S.L."/>
            <person name="Lopez-Ezquerra A."/>
            <person name="Mallet L."/>
            <person name="Monroy-Kuhn J.M."/>
            <person name="Moser A."/>
            <person name="Murali S.C."/>
            <person name="Muzny D.M."/>
            <person name="Otani S."/>
            <person name="Piulachs M.-D."/>
            <person name="Poelchau M."/>
            <person name="Qu J."/>
            <person name="Schaub F."/>
            <person name="Wada-Katsumata A."/>
            <person name="Worley K.C."/>
            <person name="Xie Q."/>
            <person name="Ylla G."/>
            <person name="Poulsen M."/>
            <person name="Gibbs R.A."/>
            <person name="Schal C."/>
            <person name="Richards S."/>
            <person name="Belles X."/>
            <person name="Korb J."/>
            <person name="Bornberg-Bauer E."/>
        </authorList>
    </citation>
    <scope>NUCLEOTIDE SEQUENCE [LARGE SCALE GENOMIC DNA]</scope>
    <source>
        <tissue evidence="2">Whole body</tissue>
    </source>
</reference>
<dbReference type="AlphaFoldDB" id="A0A2J7REZ7"/>
<dbReference type="SUPFAM" id="SSF52540">
    <property type="entry name" value="P-loop containing nucleoside triphosphate hydrolases"/>
    <property type="match status" value="1"/>
</dbReference>